<evidence type="ECO:0000313" key="2">
    <source>
        <dbReference type="EMBL" id="SDH37183.1"/>
    </source>
</evidence>
<dbReference type="AlphaFoldDB" id="A0A1H0KJJ5"/>
<evidence type="ECO:0000313" key="3">
    <source>
        <dbReference type="EMBL" id="SDO55892.1"/>
    </source>
</evidence>
<gene>
    <name evidence="3" type="ORF">SAMN04487900_12619</name>
    <name evidence="2" type="ORF">SAMN04487901_12427</name>
</gene>
<keyword evidence="1" id="KW-0175">Coiled coil</keyword>
<dbReference type="EMBL" id="FNIW01000026">
    <property type="protein sequence ID" value="SDO55892.1"/>
    <property type="molecule type" value="Genomic_DNA"/>
</dbReference>
<name>A0A1H0KJJ5_9BACT</name>
<evidence type="ECO:0000256" key="1">
    <source>
        <dbReference type="SAM" id="Coils"/>
    </source>
</evidence>
<reference evidence="2 5" key="1">
    <citation type="submission" date="2016-10" db="EMBL/GenBank/DDBJ databases">
        <authorList>
            <person name="de Groot N.N."/>
        </authorList>
    </citation>
    <scope>NUCLEOTIDE SEQUENCE [LARGE SCALE GENOMIC DNA]</scope>
    <source>
        <strain evidence="5">BP1-145</strain>
        <strain evidence="2">BP1-148</strain>
    </source>
</reference>
<accession>A0A1G8BVU3</accession>
<reference evidence="3 4" key="2">
    <citation type="submission" date="2016-10" db="EMBL/GenBank/DDBJ databases">
        <authorList>
            <person name="Varghese N."/>
            <person name="Submissions S."/>
        </authorList>
    </citation>
    <scope>NUCLEOTIDE SEQUENCE</scope>
    <source>
        <strain evidence="3">BP1-145</strain>
        <strain evidence="4">BP1-148</strain>
    </source>
</reference>
<organism evidence="3 5">
    <name type="scientific">Prevotella communis</name>
    <dbReference type="NCBI Taxonomy" id="2913614"/>
    <lineage>
        <taxon>Bacteria</taxon>
        <taxon>Pseudomonadati</taxon>
        <taxon>Bacteroidota</taxon>
        <taxon>Bacteroidia</taxon>
        <taxon>Bacteroidales</taxon>
        <taxon>Prevotellaceae</taxon>
        <taxon>Prevotella</taxon>
    </lineage>
</organism>
<protein>
    <submittedName>
        <fullName evidence="3">Uncharacterized protein</fullName>
    </submittedName>
</protein>
<proteinExistence type="predicted"/>
<dbReference type="OrthoDB" id="3193516at2"/>
<keyword evidence="4" id="KW-1185">Reference proteome</keyword>
<dbReference type="RefSeq" id="WP_091819199.1">
    <property type="nucleotide sequence ID" value="NZ_FNCQ01000024.1"/>
</dbReference>
<dbReference type="Proteomes" id="UP000198779">
    <property type="component" value="Unassembled WGS sequence"/>
</dbReference>
<sequence>MADREYTDDEKRTLRVLKMQEGDLSRLQEQTDSHTQQLSQMDDRLSELKRRASAIAQEEGIELPEERHLTTTPTHQKEKMAVDAIPSWQSIEERADETGIPHDIVIEDLLTGKEITYALSEVNRINEEFASRTGLTRSDLTFLAIATCIQSARWAMTPKIAGQLGKSGRIIAALSPSAMAMLEQKPDTKELTLIDETNQEFIEEAGEIHEGPKSWEEILEQRDEMPDKAFDNDSMNWLFGIVNKITGTRTGSNFTSTDAVTGEDVSTPGMLAEALRNIKEDPRRLTAAVYSQYAQEKAAEGDPVDVLKPVTEALQPGMESELFQMQAQQLASMTDLTLIGRQAAFPLMVNMAVSLLHGLLYNPEKDGPREFYDARTRKILLLSNLFASGSNLTFTIAAEQWQKLDIGGLLVTGARAVQDLAYLTNLEDHFMKQQMDKVYEKELQDIDSHFKNEIIKTQ</sequence>
<dbReference type="EMBL" id="FNCQ01000024">
    <property type="protein sequence ID" value="SDH37183.1"/>
    <property type="molecule type" value="Genomic_DNA"/>
</dbReference>
<dbReference type="STRING" id="645274.SAMN04487901_12427"/>
<dbReference type="Proteomes" id="UP000199134">
    <property type="component" value="Unassembled WGS sequence"/>
</dbReference>
<feature type="coiled-coil region" evidence="1">
    <location>
        <begin position="24"/>
        <end position="58"/>
    </location>
</feature>
<accession>A0A1H0KJJ5</accession>
<evidence type="ECO:0000313" key="4">
    <source>
        <dbReference type="Proteomes" id="UP000198779"/>
    </source>
</evidence>
<evidence type="ECO:0000313" key="5">
    <source>
        <dbReference type="Proteomes" id="UP000199134"/>
    </source>
</evidence>